<dbReference type="EMBL" id="KQ976532">
    <property type="protein sequence ID" value="KYM81506.1"/>
    <property type="molecule type" value="Genomic_DNA"/>
</dbReference>
<evidence type="ECO:0000313" key="3">
    <source>
        <dbReference type="Proteomes" id="UP000078540"/>
    </source>
</evidence>
<protein>
    <submittedName>
        <fullName evidence="2">Uncharacterized protein</fullName>
    </submittedName>
</protein>
<keyword evidence="3" id="KW-1185">Reference proteome</keyword>
<feature type="compositionally biased region" description="Basic and acidic residues" evidence="1">
    <location>
        <begin position="61"/>
        <end position="81"/>
    </location>
</feature>
<dbReference type="Proteomes" id="UP000078540">
    <property type="component" value="Unassembled WGS sequence"/>
</dbReference>
<organism evidence="2 3">
    <name type="scientific">Atta colombica</name>
    <dbReference type="NCBI Taxonomy" id="520822"/>
    <lineage>
        <taxon>Eukaryota</taxon>
        <taxon>Metazoa</taxon>
        <taxon>Ecdysozoa</taxon>
        <taxon>Arthropoda</taxon>
        <taxon>Hexapoda</taxon>
        <taxon>Insecta</taxon>
        <taxon>Pterygota</taxon>
        <taxon>Neoptera</taxon>
        <taxon>Endopterygota</taxon>
        <taxon>Hymenoptera</taxon>
        <taxon>Apocrita</taxon>
        <taxon>Aculeata</taxon>
        <taxon>Formicoidea</taxon>
        <taxon>Formicidae</taxon>
        <taxon>Myrmicinae</taxon>
        <taxon>Atta</taxon>
    </lineage>
</organism>
<feature type="region of interest" description="Disordered" evidence="1">
    <location>
        <begin position="51"/>
        <end position="81"/>
    </location>
</feature>
<accession>A0A195BAD6</accession>
<name>A0A195BAD6_9HYME</name>
<evidence type="ECO:0000256" key="1">
    <source>
        <dbReference type="SAM" id="MobiDB-lite"/>
    </source>
</evidence>
<dbReference type="AlphaFoldDB" id="A0A195BAD6"/>
<gene>
    <name evidence="2" type="ORF">ALC53_07892</name>
</gene>
<proteinExistence type="predicted"/>
<reference evidence="2 3" key="1">
    <citation type="submission" date="2015-09" db="EMBL/GenBank/DDBJ databases">
        <title>Atta colombica WGS genome.</title>
        <authorList>
            <person name="Nygaard S."/>
            <person name="Hu H."/>
            <person name="Boomsma J."/>
            <person name="Zhang G."/>
        </authorList>
    </citation>
    <scope>NUCLEOTIDE SEQUENCE [LARGE SCALE GENOMIC DNA]</scope>
    <source>
        <strain evidence="2">Treedump-2</strain>
        <tissue evidence="2">Whole body</tissue>
    </source>
</reference>
<evidence type="ECO:0000313" key="2">
    <source>
        <dbReference type="EMBL" id="KYM81506.1"/>
    </source>
</evidence>
<sequence length="99" mass="11126">MAILSDSDLNEYKTKSTCNANHRFVQGLLACVFSNRYPDNTDGAFADTCSKLGTGPDGDDGDLKTEEEHVRSKEEDTGKERDTEIALKYHHYLLPRDRS</sequence>